<organism evidence="2 3">
    <name type="scientific">Dreissena polymorpha</name>
    <name type="common">Zebra mussel</name>
    <name type="synonym">Mytilus polymorpha</name>
    <dbReference type="NCBI Taxonomy" id="45954"/>
    <lineage>
        <taxon>Eukaryota</taxon>
        <taxon>Metazoa</taxon>
        <taxon>Spiralia</taxon>
        <taxon>Lophotrochozoa</taxon>
        <taxon>Mollusca</taxon>
        <taxon>Bivalvia</taxon>
        <taxon>Autobranchia</taxon>
        <taxon>Heteroconchia</taxon>
        <taxon>Euheterodonta</taxon>
        <taxon>Imparidentia</taxon>
        <taxon>Neoheterodontei</taxon>
        <taxon>Myida</taxon>
        <taxon>Dreissenoidea</taxon>
        <taxon>Dreissenidae</taxon>
        <taxon>Dreissena</taxon>
    </lineage>
</organism>
<proteinExistence type="predicted"/>
<dbReference type="Proteomes" id="UP000828390">
    <property type="component" value="Unassembled WGS sequence"/>
</dbReference>
<keyword evidence="3" id="KW-1185">Reference proteome</keyword>
<name>A0A9D4GBZ5_DREPO</name>
<dbReference type="EMBL" id="JAIWYP010000006">
    <property type="protein sequence ID" value="KAH3812578.1"/>
    <property type="molecule type" value="Genomic_DNA"/>
</dbReference>
<accession>A0A9D4GBZ5</accession>
<evidence type="ECO:0000256" key="1">
    <source>
        <dbReference type="SAM" id="Phobius"/>
    </source>
</evidence>
<feature type="transmembrane region" description="Helical" evidence="1">
    <location>
        <begin position="49"/>
        <end position="70"/>
    </location>
</feature>
<sequence>MSENKTRVNASATSGAILPVAVATLFQSGCFLAAAVLKKNVNFLPKDPLVLIGTVYALAATDMFAYSWYISKNNDKDNKQ</sequence>
<protein>
    <submittedName>
        <fullName evidence="2">Uncharacterized protein</fullName>
    </submittedName>
</protein>
<evidence type="ECO:0000313" key="3">
    <source>
        <dbReference type="Proteomes" id="UP000828390"/>
    </source>
</evidence>
<feature type="transmembrane region" description="Helical" evidence="1">
    <location>
        <begin position="16"/>
        <end position="37"/>
    </location>
</feature>
<reference evidence="2" key="2">
    <citation type="submission" date="2020-11" db="EMBL/GenBank/DDBJ databases">
        <authorList>
            <person name="McCartney M.A."/>
            <person name="Auch B."/>
            <person name="Kono T."/>
            <person name="Mallez S."/>
            <person name="Becker A."/>
            <person name="Gohl D.M."/>
            <person name="Silverstein K.A.T."/>
            <person name="Koren S."/>
            <person name="Bechman K.B."/>
            <person name="Herman A."/>
            <person name="Abrahante J.E."/>
            <person name="Garbe J."/>
        </authorList>
    </citation>
    <scope>NUCLEOTIDE SEQUENCE</scope>
    <source>
        <strain evidence="2">Duluth1</strain>
        <tissue evidence="2">Whole animal</tissue>
    </source>
</reference>
<reference evidence="2" key="1">
    <citation type="journal article" date="2019" name="bioRxiv">
        <title>The Genome of the Zebra Mussel, Dreissena polymorpha: A Resource for Invasive Species Research.</title>
        <authorList>
            <person name="McCartney M.A."/>
            <person name="Auch B."/>
            <person name="Kono T."/>
            <person name="Mallez S."/>
            <person name="Zhang Y."/>
            <person name="Obille A."/>
            <person name="Becker A."/>
            <person name="Abrahante J.E."/>
            <person name="Garbe J."/>
            <person name="Badalamenti J.P."/>
            <person name="Herman A."/>
            <person name="Mangelson H."/>
            <person name="Liachko I."/>
            <person name="Sullivan S."/>
            <person name="Sone E.D."/>
            <person name="Koren S."/>
            <person name="Silverstein K.A.T."/>
            <person name="Beckman K.B."/>
            <person name="Gohl D.M."/>
        </authorList>
    </citation>
    <scope>NUCLEOTIDE SEQUENCE</scope>
    <source>
        <strain evidence="2">Duluth1</strain>
        <tissue evidence="2">Whole animal</tissue>
    </source>
</reference>
<evidence type="ECO:0000313" key="2">
    <source>
        <dbReference type="EMBL" id="KAH3812578.1"/>
    </source>
</evidence>
<keyword evidence="1" id="KW-0472">Membrane</keyword>
<dbReference type="AlphaFoldDB" id="A0A9D4GBZ5"/>
<gene>
    <name evidence="2" type="ORF">DPMN_141014</name>
</gene>
<comment type="caution">
    <text evidence="2">The sequence shown here is derived from an EMBL/GenBank/DDBJ whole genome shotgun (WGS) entry which is preliminary data.</text>
</comment>
<keyword evidence="1" id="KW-1133">Transmembrane helix</keyword>
<keyword evidence="1" id="KW-0812">Transmembrane</keyword>